<evidence type="ECO:0000313" key="7">
    <source>
        <dbReference type="Proteomes" id="UP000295525"/>
    </source>
</evidence>
<dbReference type="SUPFAM" id="SSF52540">
    <property type="entry name" value="P-loop containing nucleoside triphosphate hydrolases"/>
    <property type="match status" value="1"/>
</dbReference>
<keyword evidence="4 6" id="KW-0067">ATP-binding</keyword>
<dbReference type="Proteomes" id="UP000295525">
    <property type="component" value="Unassembled WGS sequence"/>
</dbReference>
<evidence type="ECO:0000256" key="2">
    <source>
        <dbReference type="ARBA" id="ARBA00022475"/>
    </source>
</evidence>
<proteinExistence type="predicted"/>
<dbReference type="FunFam" id="3.40.50.300:FF:000425">
    <property type="entry name" value="Probable ABC transporter, ATP-binding subunit"/>
    <property type="match status" value="1"/>
</dbReference>
<evidence type="ECO:0000256" key="4">
    <source>
        <dbReference type="ARBA" id="ARBA00022840"/>
    </source>
</evidence>
<accession>A0A4R3M1X6</accession>
<dbReference type="InterPro" id="IPR003593">
    <property type="entry name" value="AAA+_ATPase"/>
</dbReference>
<dbReference type="InterPro" id="IPR017871">
    <property type="entry name" value="ABC_transporter-like_CS"/>
</dbReference>
<keyword evidence="7" id="KW-1185">Reference proteome</keyword>
<dbReference type="GO" id="GO:0005524">
    <property type="term" value="F:ATP binding"/>
    <property type="evidence" value="ECO:0007669"/>
    <property type="project" value="UniProtKB-KW"/>
</dbReference>
<name>A0A4R3M1X6_9BURK</name>
<dbReference type="GO" id="GO:0022857">
    <property type="term" value="F:transmembrane transporter activity"/>
    <property type="evidence" value="ECO:0007669"/>
    <property type="project" value="InterPro"/>
</dbReference>
<keyword evidence="2" id="KW-0472">Membrane</keyword>
<evidence type="ECO:0000256" key="3">
    <source>
        <dbReference type="ARBA" id="ARBA00022741"/>
    </source>
</evidence>
<evidence type="ECO:0000313" key="6">
    <source>
        <dbReference type="EMBL" id="TCT07090.1"/>
    </source>
</evidence>
<dbReference type="InterPro" id="IPR013611">
    <property type="entry name" value="Transp-assoc_OB_typ2"/>
</dbReference>
<dbReference type="GO" id="GO:0016887">
    <property type="term" value="F:ATP hydrolysis activity"/>
    <property type="evidence" value="ECO:0007669"/>
    <property type="project" value="InterPro"/>
</dbReference>
<dbReference type="OrthoDB" id="5298774at2"/>
<dbReference type="InterPro" id="IPR003439">
    <property type="entry name" value="ABC_transporter-like_ATP-bd"/>
</dbReference>
<reference evidence="6 7" key="1">
    <citation type="submission" date="2019-03" db="EMBL/GenBank/DDBJ databases">
        <title>Genomic Encyclopedia of Type Strains, Phase IV (KMG-IV): sequencing the most valuable type-strain genomes for metagenomic binning, comparative biology and taxonomic classification.</title>
        <authorList>
            <person name="Goeker M."/>
        </authorList>
    </citation>
    <scope>NUCLEOTIDE SEQUENCE [LARGE SCALE GENOMIC DNA]</scope>
    <source>
        <strain evidence="6 7">DSM 24591</strain>
    </source>
</reference>
<sequence length="335" mass="36867">MSLEISNVCKQFDNFVALNDINLSVGEHEFVCLLGPSGCGKTTLLRIIAGLLSLASGKLMFAGRDLSAVPARERGFGIVFQSYSLFPNMTAAENVGYGLKIRGESGARIQARVEALLQLVKMPHLAERFPWQLSGGQQQRVALARALAVDPKLILLDEPLSALDARVRNEMRVEIRDVQRRLKIPTIMVTHDQEEALMLADKIVCMNNGCIEQVGTPQDLYLRPQTRFVADFVGVSNLLPTAWVRANLPDLMAHRPAGDDAAFEVCIRPENIGIQAYGRSDAVIASMTFLGNLSRVQVEWRGHRFTVEASRLAGLQTGSSVRLLLSPADCSWVRV</sequence>
<evidence type="ECO:0000259" key="5">
    <source>
        <dbReference type="PROSITE" id="PS50893"/>
    </source>
</evidence>
<dbReference type="SMART" id="SM00382">
    <property type="entry name" value="AAA"/>
    <property type="match status" value="1"/>
</dbReference>
<feature type="domain" description="ABC transporter" evidence="5">
    <location>
        <begin position="3"/>
        <end position="233"/>
    </location>
</feature>
<dbReference type="Gene3D" id="3.40.50.300">
    <property type="entry name" value="P-loop containing nucleotide triphosphate hydrolases"/>
    <property type="match status" value="1"/>
</dbReference>
<keyword evidence="2" id="KW-1003">Cell membrane</keyword>
<dbReference type="SUPFAM" id="SSF50331">
    <property type="entry name" value="MOP-like"/>
    <property type="match status" value="1"/>
</dbReference>
<dbReference type="PROSITE" id="PS50893">
    <property type="entry name" value="ABC_TRANSPORTER_2"/>
    <property type="match status" value="1"/>
</dbReference>
<dbReference type="AlphaFoldDB" id="A0A4R3M1X6"/>
<dbReference type="InterPro" id="IPR008995">
    <property type="entry name" value="Mo/tungstate-bd_C_term_dom"/>
</dbReference>
<dbReference type="RefSeq" id="WP_132582602.1">
    <property type="nucleotide sequence ID" value="NZ_SMAJ01000007.1"/>
</dbReference>
<dbReference type="EMBL" id="SMAJ01000007">
    <property type="protein sequence ID" value="TCT07090.1"/>
    <property type="molecule type" value="Genomic_DNA"/>
</dbReference>
<dbReference type="PANTHER" id="PTHR42781:SF4">
    <property type="entry name" value="SPERMIDINE_PUTRESCINE IMPORT ATP-BINDING PROTEIN POTA"/>
    <property type="match status" value="1"/>
</dbReference>
<gene>
    <name evidence="6" type="ORF">EDC26_107147</name>
</gene>
<dbReference type="GO" id="GO:0015697">
    <property type="term" value="P:quaternary ammonium group transport"/>
    <property type="evidence" value="ECO:0007669"/>
    <property type="project" value="UniProtKB-ARBA"/>
</dbReference>
<keyword evidence="1" id="KW-0813">Transport</keyword>
<comment type="caution">
    <text evidence="6">The sequence shown here is derived from an EMBL/GenBank/DDBJ whole genome shotgun (WGS) entry which is preliminary data.</text>
</comment>
<dbReference type="Pfam" id="PF00005">
    <property type="entry name" value="ABC_tran"/>
    <property type="match status" value="1"/>
</dbReference>
<dbReference type="PROSITE" id="PS00211">
    <property type="entry name" value="ABC_TRANSPORTER_1"/>
    <property type="match status" value="1"/>
</dbReference>
<dbReference type="InterPro" id="IPR027417">
    <property type="entry name" value="P-loop_NTPase"/>
</dbReference>
<dbReference type="GO" id="GO:0043190">
    <property type="term" value="C:ATP-binding cassette (ABC) transporter complex"/>
    <property type="evidence" value="ECO:0007669"/>
    <property type="project" value="InterPro"/>
</dbReference>
<evidence type="ECO:0000256" key="1">
    <source>
        <dbReference type="ARBA" id="ARBA00022448"/>
    </source>
</evidence>
<organism evidence="6 7">
    <name type="scientific">Paralcaligenes ureilyticus</name>
    <dbReference type="NCBI Taxonomy" id="627131"/>
    <lineage>
        <taxon>Bacteria</taxon>
        <taxon>Pseudomonadati</taxon>
        <taxon>Pseudomonadota</taxon>
        <taxon>Betaproteobacteria</taxon>
        <taxon>Burkholderiales</taxon>
        <taxon>Alcaligenaceae</taxon>
        <taxon>Paralcaligenes</taxon>
    </lineage>
</organism>
<protein>
    <submittedName>
        <fullName evidence="6">Iron(III) transport system ATP-binding protein</fullName>
    </submittedName>
</protein>
<dbReference type="InterPro" id="IPR050093">
    <property type="entry name" value="ABC_SmlMolc_Importer"/>
</dbReference>
<keyword evidence="3" id="KW-0547">Nucleotide-binding</keyword>
<dbReference type="Pfam" id="PF08402">
    <property type="entry name" value="TOBE_2"/>
    <property type="match status" value="1"/>
</dbReference>
<dbReference type="PANTHER" id="PTHR42781">
    <property type="entry name" value="SPERMIDINE/PUTRESCINE IMPORT ATP-BINDING PROTEIN POTA"/>
    <property type="match status" value="1"/>
</dbReference>